<keyword evidence="2" id="KW-1185">Reference proteome</keyword>
<evidence type="ECO:0000313" key="2">
    <source>
        <dbReference type="Proteomes" id="UP001157418"/>
    </source>
</evidence>
<sequence>MLQEEFDEAIRSIACVEDIISAMNVKKPMLFDRLLILRNRYLSVEVNLRAIEGMKLDGEEMLFKSEKLHAELSNRCRVALEWIMVFENQRSLLEDDYEVCVRENQVVWAQLVI</sequence>
<name>A0AAU9LJR7_9ASTR</name>
<gene>
    <name evidence="1" type="ORF">LVIROSA_LOCUS1377</name>
</gene>
<evidence type="ECO:0008006" key="3">
    <source>
        <dbReference type="Google" id="ProtNLM"/>
    </source>
</evidence>
<dbReference type="Proteomes" id="UP001157418">
    <property type="component" value="Unassembled WGS sequence"/>
</dbReference>
<dbReference type="EMBL" id="CAKMRJ010000001">
    <property type="protein sequence ID" value="CAH1413414.1"/>
    <property type="molecule type" value="Genomic_DNA"/>
</dbReference>
<evidence type="ECO:0000313" key="1">
    <source>
        <dbReference type="EMBL" id="CAH1413414.1"/>
    </source>
</evidence>
<reference evidence="1 2" key="1">
    <citation type="submission" date="2022-01" db="EMBL/GenBank/DDBJ databases">
        <authorList>
            <person name="Xiong W."/>
            <person name="Schranz E."/>
        </authorList>
    </citation>
    <scope>NUCLEOTIDE SEQUENCE [LARGE SCALE GENOMIC DNA]</scope>
</reference>
<organism evidence="1 2">
    <name type="scientific">Lactuca virosa</name>
    <dbReference type="NCBI Taxonomy" id="75947"/>
    <lineage>
        <taxon>Eukaryota</taxon>
        <taxon>Viridiplantae</taxon>
        <taxon>Streptophyta</taxon>
        <taxon>Embryophyta</taxon>
        <taxon>Tracheophyta</taxon>
        <taxon>Spermatophyta</taxon>
        <taxon>Magnoliopsida</taxon>
        <taxon>eudicotyledons</taxon>
        <taxon>Gunneridae</taxon>
        <taxon>Pentapetalae</taxon>
        <taxon>asterids</taxon>
        <taxon>campanulids</taxon>
        <taxon>Asterales</taxon>
        <taxon>Asteraceae</taxon>
        <taxon>Cichorioideae</taxon>
        <taxon>Cichorieae</taxon>
        <taxon>Lactucinae</taxon>
        <taxon>Lactuca</taxon>
    </lineage>
</organism>
<dbReference type="AlphaFoldDB" id="A0AAU9LJR7"/>
<proteinExistence type="predicted"/>
<protein>
    <recommendedName>
        <fullName evidence="3">Exocyst complex component Sec8</fullName>
    </recommendedName>
</protein>
<comment type="caution">
    <text evidence="1">The sequence shown here is derived from an EMBL/GenBank/DDBJ whole genome shotgun (WGS) entry which is preliminary data.</text>
</comment>
<accession>A0AAU9LJR7</accession>